<evidence type="ECO:0000256" key="2">
    <source>
        <dbReference type="ARBA" id="ARBA00023002"/>
    </source>
</evidence>
<feature type="region of interest" description="Disordered" evidence="3">
    <location>
        <begin position="35"/>
        <end position="85"/>
    </location>
</feature>
<comment type="caution">
    <text evidence="5">The sequence shown here is derived from an EMBL/GenBank/DDBJ whole genome shotgun (WGS) entry which is preliminary data.</text>
</comment>
<proteinExistence type="inferred from homology"/>
<dbReference type="SUPFAM" id="SSF53720">
    <property type="entry name" value="ALDH-like"/>
    <property type="match status" value="1"/>
</dbReference>
<dbReference type="EMBL" id="WUXD01000017">
    <property type="protein sequence ID" value="MBM4628024.1"/>
    <property type="molecule type" value="Genomic_DNA"/>
</dbReference>
<comment type="similarity">
    <text evidence="1">Belongs to the aldehyde dehydrogenase family.</text>
</comment>
<evidence type="ECO:0000313" key="6">
    <source>
        <dbReference type="Proteomes" id="UP000738270"/>
    </source>
</evidence>
<feature type="compositionally biased region" description="Polar residues" evidence="3">
    <location>
        <begin position="70"/>
        <end position="81"/>
    </location>
</feature>
<dbReference type="InterPro" id="IPR015590">
    <property type="entry name" value="Aldehyde_DH_dom"/>
</dbReference>
<sequence length="154" mass="16319">MDAAIAAARRAFDETSWSRDHSFRARCSASAARCPAVAHRGAARDHDRRGGRTPHAHRRAAARGPDRGISATSPTSPSRTLGSPIWASAAPMGIRTRRRVLKEGVGVVGAVTPWNFPHQINFAKLGPALAAGNTVVLKPAPDTPCRTASSARTR</sequence>
<dbReference type="AlphaFoldDB" id="A0AAP2ANP6"/>
<dbReference type="Pfam" id="PF00171">
    <property type="entry name" value="Aldedh"/>
    <property type="match status" value="1"/>
</dbReference>
<dbReference type="InterPro" id="IPR016162">
    <property type="entry name" value="Ald_DH_N"/>
</dbReference>
<accession>A0AAP2ANP6</accession>
<name>A0AAP2ANP6_RHOHA</name>
<protein>
    <submittedName>
        <fullName evidence="5">Aldehyde dehydrogenase family protein</fullName>
    </submittedName>
</protein>
<evidence type="ECO:0000313" key="5">
    <source>
        <dbReference type="EMBL" id="MBM4628024.1"/>
    </source>
</evidence>
<gene>
    <name evidence="5" type="ORF">GS453_14420</name>
</gene>
<dbReference type="Proteomes" id="UP000738270">
    <property type="component" value="Unassembled WGS sequence"/>
</dbReference>
<evidence type="ECO:0000259" key="4">
    <source>
        <dbReference type="Pfam" id="PF00171"/>
    </source>
</evidence>
<dbReference type="GO" id="GO:0016491">
    <property type="term" value="F:oxidoreductase activity"/>
    <property type="evidence" value="ECO:0007669"/>
    <property type="project" value="UniProtKB-KW"/>
</dbReference>
<reference evidence="5" key="1">
    <citation type="submission" date="2019-11" db="EMBL/GenBank/DDBJ databases">
        <title>Spread of Macrolides and rifampicin resistant Rhodococcus equi in clinical isolates in the USA.</title>
        <authorList>
            <person name="Alvarez-Narvaez S."/>
            <person name="Huber L."/>
            <person name="Cohen N.D."/>
            <person name="Slovis N."/>
            <person name="Greiter M."/>
            <person name="Giguere S."/>
            <person name="Hart K."/>
        </authorList>
    </citation>
    <scope>NUCLEOTIDE SEQUENCE</scope>
    <source>
        <strain evidence="5">Lh_38</strain>
    </source>
</reference>
<dbReference type="PANTHER" id="PTHR42804:SF1">
    <property type="entry name" value="ALDEHYDE DEHYDROGENASE-RELATED"/>
    <property type="match status" value="1"/>
</dbReference>
<evidence type="ECO:0000256" key="1">
    <source>
        <dbReference type="ARBA" id="ARBA00009986"/>
    </source>
</evidence>
<evidence type="ECO:0000256" key="3">
    <source>
        <dbReference type="SAM" id="MobiDB-lite"/>
    </source>
</evidence>
<feature type="compositionally biased region" description="Basic residues" evidence="3">
    <location>
        <begin position="51"/>
        <end position="61"/>
    </location>
</feature>
<dbReference type="InterPro" id="IPR016161">
    <property type="entry name" value="Ald_DH/histidinol_DH"/>
</dbReference>
<organism evidence="5 6">
    <name type="scientific">Rhodococcus hoagii</name>
    <name type="common">Corynebacterium equii</name>
    <dbReference type="NCBI Taxonomy" id="43767"/>
    <lineage>
        <taxon>Bacteria</taxon>
        <taxon>Bacillati</taxon>
        <taxon>Actinomycetota</taxon>
        <taxon>Actinomycetes</taxon>
        <taxon>Mycobacteriales</taxon>
        <taxon>Nocardiaceae</taxon>
        <taxon>Prescottella</taxon>
    </lineage>
</organism>
<dbReference type="Gene3D" id="3.40.605.10">
    <property type="entry name" value="Aldehyde Dehydrogenase, Chain A, domain 1"/>
    <property type="match status" value="1"/>
</dbReference>
<keyword evidence="2" id="KW-0560">Oxidoreductase</keyword>
<dbReference type="PANTHER" id="PTHR42804">
    <property type="entry name" value="ALDEHYDE DEHYDROGENASE"/>
    <property type="match status" value="1"/>
</dbReference>
<feature type="domain" description="Aldehyde dehydrogenase" evidence="4">
    <location>
        <begin position="94"/>
        <end position="147"/>
    </location>
</feature>